<feature type="region of interest" description="Disordered" evidence="1">
    <location>
        <begin position="40"/>
        <end position="63"/>
    </location>
</feature>
<accession>A0AAD3S4S0</accession>
<dbReference type="AlphaFoldDB" id="A0AAD3S4S0"/>
<feature type="domain" description="PPM-type phosphatase" evidence="2">
    <location>
        <begin position="1"/>
        <end position="142"/>
    </location>
</feature>
<dbReference type="InterPro" id="IPR036457">
    <property type="entry name" value="PPM-type-like_dom_sf"/>
</dbReference>
<gene>
    <name evidence="3" type="ORF">Nepgr_006090</name>
</gene>
<evidence type="ECO:0000259" key="2">
    <source>
        <dbReference type="PROSITE" id="PS51746"/>
    </source>
</evidence>
<dbReference type="SUPFAM" id="SSF81606">
    <property type="entry name" value="PP2C-like"/>
    <property type="match status" value="1"/>
</dbReference>
<dbReference type="EMBL" id="BSYO01000005">
    <property type="protein sequence ID" value="GMH04251.1"/>
    <property type="molecule type" value="Genomic_DNA"/>
</dbReference>
<dbReference type="Proteomes" id="UP001279734">
    <property type="component" value="Unassembled WGS sequence"/>
</dbReference>
<dbReference type="InterPro" id="IPR001932">
    <property type="entry name" value="PPM-type_phosphatase-like_dom"/>
</dbReference>
<organism evidence="3 4">
    <name type="scientific">Nepenthes gracilis</name>
    <name type="common">Slender pitcher plant</name>
    <dbReference type="NCBI Taxonomy" id="150966"/>
    <lineage>
        <taxon>Eukaryota</taxon>
        <taxon>Viridiplantae</taxon>
        <taxon>Streptophyta</taxon>
        <taxon>Embryophyta</taxon>
        <taxon>Tracheophyta</taxon>
        <taxon>Spermatophyta</taxon>
        <taxon>Magnoliopsida</taxon>
        <taxon>eudicotyledons</taxon>
        <taxon>Gunneridae</taxon>
        <taxon>Pentapetalae</taxon>
        <taxon>Caryophyllales</taxon>
        <taxon>Nepenthaceae</taxon>
        <taxon>Nepenthes</taxon>
    </lineage>
</organism>
<sequence length="142" mass="15219">MAGMCCGIVGESEPSPVDSASRTVRRGQMEVRLLSENDCRCRSAGSGESTEAAEDRGASCPRLRSDAVGSTAVVAIVTPDRIVVSNCGDSRAVLCRNGVPIPPPRITSLIGLMNPPNPSRRRPNNLTGTAQEFSEYWRCREL</sequence>
<evidence type="ECO:0000313" key="3">
    <source>
        <dbReference type="EMBL" id="GMH04251.1"/>
    </source>
</evidence>
<keyword evidence="4" id="KW-1185">Reference proteome</keyword>
<evidence type="ECO:0000256" key="1">
    <source>
        <dbReference type="SAM" id="MobiDB-lite"/>
    </source>
</evidence>
<reference evidence="3" key="1">
    <citation type="submission" date="2023-05" db="EMBL/GenBank/DDBJ databases">
        <title>Nepenthes gracilis genome sequencing.</title>
        <authorList>
            <person name="Fukushima K."/>
        </authorList>
    </citation>
    <scope>NUCLEOTIDE SEQUENCE</scope>
    <source>
        <strain evidence="3">SING2019-196</strain>
    </source>
</reference>
<name>A0AAD3S4S0_NEPGR</name>
<proteinExistence type="predicted"/>
<comment type="caution">
    <text evidence="3">The sequence shown here is derived from an EMBL/GenBank/DDBJ whole genome shotgun (WGS) entry which is preliminary data.</text>
</comment>
<dbReference type="Gene3D" id="3.60.40.10">
    <property type="entry name" value="PPM-type phosphatase domain"/>
    <property type="match status" value="1"/>
</dbReference>
<evidence type="ECO:0000313" key="4">
    <source>
        <dbReference type="Proteomes" id="UP001279734"/>
    </source>
</evidence>
<protein>
    <recommendedName>
        <fullName evidence="2">PPM-type phosphatase domain-containing protein</fullName>
    </recommendedName>
</protein>
<dbReference type="Pfam" id="PF00481">
    <property type="entry name" value="PP2C"/>
    <property type="match status" value="1"/>
</dbReference>
<dbReference type="PROSITE" id="PS51746">
    <property type="entry name" value="PPM_2"/>
    <property type="match status" value="1"/>
</dbReference>